<reference evidence="1" key="1">
    <citation type="submission" date="2023-06" db="EMBL/GenBank/DDBJ databases">
        <authorList>
            <person name="Kurt Z."/>
        </authorList>
    </citation>
    <scope>NUCLEOTIDE SEQUENCE</scope>
</reference>
<organism evidence="1">
    <name type="scientific">Hexamita inflata</name>
    <dbReference type="NCBI Taxonomy" id="28002"/>
    <lineage>
        <taxon>Eukaryota</taxon>
        <taxon>Metamonada</taxon>
        <taxon>Diplomonadida</taxon>
        <taxon>Hexamitidae</taxon>
        <taxon>Hexamitinae</taxon>
        <taxon>Hexamita</taxon>
    </lineage>
</organism>
<dbReference type="EMBL" id="CAXDID020000121">
    <property type="protein sequence ID" value="CAL6031839.1"/>
    <property type="molecule type" value="Genomic_DNA"/>
</dbReference>
<keyword evidence="3" id="KW-1185">Reference proteome</keyword>
<name>A0AA86UG96_9EUKA</name>
<dbReference type="AlphaFoldDB" id="A0AA86UG96"/>
<dbReference type="EMBL" id="CATOUU010000806">
    <property type="protein sequence ID" value="CAI9949992.1"/>
    <property type="molecule type" value="Genomic_DNA"/>
</dbReference>
<reference evidence="2 3" key="2">
    <citation type="submission" date="2024-07" db="EMBL/GenBank/DDBJ databases">
        <authorList>
            <person name="Akdeniz Z."/>
        </authorList>
    </citation>
    <scope>NUCLEOTIDE SEQUENCE [LARGE SCALE GENOMIC DNA]</scope>
</reference>
<evidence type="ECO:0000313" key="1">
    <source>
        <dbReference type="EMBL" id="CAI9949992.1"/>
    </source>
</evidence>
<dbReference type="Proteomes" id="UP001642409">
    <property type="component" value="Unassembled WGS sequence"/>
</dbReference>
<proteinExistence type="predicted"/>
<protein>
    <submittedName>
        <fullName evidence="2">Hypothetical_protein</fullName>
    </submittedName>
</protein>
<sequence>MCDCAIIMMELTSNLVQQHIPPFANIFSIAIFEYCILSICTYYTEPKLEAFTSFTFRLRCFNSTYPPLFTRKLIYWQLITADLSKVRRRSPRQRCIRLVQNKSYSCYVAKIAGNRIKQLVT</sequence>
<accession>A0AA86UG96</accession>
<gene>
    <name evidence="2" type="ORF">HINF_LOCUS34194</name>
    <name evidence="1" type="ORF">HINF_LOCUS37637</name>
</gene>
<comment type="caution">
    <text evidence="1">The sequence shown here is derived from an EMBL/GenBank/DDBJ whole genome shotgun (WGS) entry which is preliminary data.</text>
</comment>
<evidence type="ECO:0000313" key="3">
    <source>
        <dbReference type="Proteomes" id="UP001642409"/>
    </source>
</evidence>
<evidence type="ECO:0000313" key="2">
    <source>
        <dbReference type="EMBL" id="CAL6031839.1"/>
    </source>
</evidence>